<dbReference type="InterPro" id="IPR041913">
    <property type="entry name" value="POLD3_sf"/>
</dbReference>
<dbReference type="PANTHER" id="PTHR17598:SF13">
    <property type="entry name" value="DNA POLYMERASE DELTA SUBUNIT 3"/>
    <property type="match status" value="1"/>
</dbReference>
<name>A0A9P7ZHZ8_9HYPO</name>
<proteinExistence type="predicted"/>
<keyword evidence="4" id="KW-0539">Nucleus</keyword>
<dbReference type="Pfam" id="PF09507">
    <property type="entry name" value="CDC27"/>
    <property type="match status" value="1"/>
</dbReference>
<feature type="compositionally biased region" description="Basic and acidic residues" evidence="5">
    <location>
        <begin position="303"/>
        <end position="312"/>
    </location>
</feature>
<dbReference type="GO" id="GO:0006297">
    <property type="term" value="P:nucleotide-excision repair, DNA gap filling"/>
    <property type="evidence" value="ECO:0007669"/>
    <property type="project" value="TreeGrafter"/>
</dbReference>
<keyword evidence="7" id="KW-1185">Reference proteome</keyword>
<dbReference type="GO" id="GO:1904161">
    <property type="term" value="P:DNA synthesis involved in UV-damage excision repair"/>
    <property type="evidence" value="ECO:0007669"/>
    <property type="project" value="TreeGrafter"/>
</dbReference>
<sequence length="426" mass="46290">MLQITYRLLSRALNVHVNTAKEMLYEYHKYQNAQKANSIHATYLVYGVKNREASQEDGDVDMASSMPDQDETPDVVHTNTLTLVREEDLTETLAAYESVSSLYVYSLAPHPQRDLAMLSDIAKSLAEYTIKEQDVSVAAKKFGTILNPHARRRDRAARPKVAASAQAKPPKPAPSATKAPAAPVEDKVKAEPKPTGKLKREGSAPSSKESTPAPGPKPAALKRGGSGGIMQSFAKAASQPKKPQVQPKEEEHTALSDDGEADDDDIAAEKPLKESASARTSRKEREERLRQMMEEDDDDDAADAEKDEHEDGNADDEEMEDAPAPEAEAAEEPKNGEPSEVVSSTGDGRRRGKRKVMKKKRILDDQGYMVTIQEPGWESFSEDEAPAPAKKAKPAPTPTSSAPAKSKKPTGKGGAQGSLMSFFSKK</sequence>
<dbReference type="AlphaFoldDB" id="A0A9P7ZHZ8"/>
<protein>
    <recommendedName>
        <fullName evidence="2">DNA polymerase delta subunit 3</fullName>
    </recommendedName>
</protein>
<evidence type="ECO:0000256" key="5">
    <source>
        <dbReference type="SAM" id="MobiDB-lite"/>
    </source>
</evidence>
<feature type="compositionally biased region" description="Low complexity" evidence="5">
    <location>
        <begin position="159"/>
        <end position="183"/>
    </location>
</feature>
<feature type="compositionally biased region" description="Acidic residues" evidence="5">
    <location>
        <begin position="313"/>
        <end position="323"/>
    </location>
</feature>
<evidence type="ECO:0000256" key="3">
    <source>
        <dbReference type="ARBA" id="ARBA00022705"/>
    </source>
</evidence>
<comment type="subcellular location">
    <subcellularLocation>
        <location evidence="1">Nucleus</location>
    </subcellularLocation>
</comment>
<comment type="caution">
    <text evidence="6">The sequence shown here is derived from an EMBL/GenBank/DDBJ whole genome shotgun (WGS) entry which is preliminary data.</text>
</comment>
<feature type="compositionally biased region" description="Acidic residues" evidence="5">
    <location>
        <begin position="257"/>
        <end position="266"/>
    </location>
</feature>
<dbReference type="InterPro" id="IPR019038">
    <property type="entry name" value="POLD3"/>
</dbReference>
<dbReference type="GO" id="GO:0043625">
    <property type="term" value="C:delta DNA polymerase complex"/>
    <property type="evidence" value="ECO:0007669"/>
    <property type="project" value="InterPro"/>
</dbReference>
<dbReference type="OrthoDB" id="514823at2759"/>
<evidence type="ECO:0000256" key="1">
    <source>
        <dbReference type="ARBA" id="ARBA00004123"/>
    </source>
</evidence>
<gene>
    <name evidence="6" type="ORF">F5Z01DRAFT_676417</name>
</gene>
<dbReference type="GeneID" id="70296155"/>
<feature type="compositionally biased region" description="Basic and acidic residues" evidence="5">
    <location>
        <begin position="184"/>
        <end position="202"/>
    </location>
</feature>
<feature type="compositionally biased region" description="Basic residues" evidence="5">
    <location>
        <begin position="350"/>
        <end position="361"/>
    </location>
</feature>
<dbReference type="Gene3D" id="3.90.1030.20">
    <property type="entry name" value="DNA polymerase delta, p66 (Cdc27) subunit, wHTH domain"/>
    <property type="match status" value="1"/>
</dbReference>
<feature type="region of interest" description="Disordered" evidence="5">
    <location>
        <begin position="146"/>
        <end position="426"/>
    </location>
</feature>
<feature type="compositionally biased region" description="Basic and acidic residues" evidence="5">
    <location>
        <begin position="281"/>
        <end position="293"/>
    </location>
</feature>
<dbReference type="PANTHER" id="PTHR17598">
    <property type="entry name" value="DNA POLYMERASE DELTA SUBUNIT 3"/>
    <property type="match status" value="1"/>
</dbReference>
<dbReference type="RefSeq" id="XP_046115762.1">
    <property type="nucleotide sequence ID" value="XM_046265252.1"/>
</dbReference>
<evidence type="ECO:0000256" key="4">
    <source>
        <dbReference type="ARBA" id="ARBA00023242"/>
    </source>
</evidence>
<evidence type="ECO:0000313" key="6">
    <source>
        <dbReference type="EMBL" id="KAG9251838.1"/>
    </source>
</evidence>
<keyword evidence="3" id="KW-0235">DNA replication</keyword>
<accession>A0A9P7ZHZ8</accession>
<dbReference type="GO" id="GO:0006271">
    <property type="term" value="P:DNA strand elongation involved in DNA replication"/>
    <property type="evidence" value="ECO:0007669"/>
    <property type="project" value="TreeGrafter"/>
</dbReference>
<dbReference type="GO" id="GO:0003887">
    <property type="term" value="F:DNA-directed DNA polymerase activity"/>
    <property type="evidence" value="ECO:0007669"/>
    <property type="project" value="TreeGrafter"/>
</dbReference>
<evidence type="ECO:0000256" key="2">
    <source>
        <dbReference type="ARBA" id="ARBA00017589"/>
    </source>
</evidence>
<organism evidence="6 7">
    <name type="scientific">Emericellopsis atlantica</name>
    <dbReference type="NCBI Taxonomy" id="2614577"/>
    <lineage>
        <taxon>Eukaryota</taxon>
        <taxon>Fungi</taxon>
        <taxon>Dikarya</taxon>
        <taxon>Ascomycota</taxon>
        <taxon>Pezizomycotina</taxon>
        <taxon>Sordariomycetes</taxon>
        <taxon>Hypocreomycetidae</taxon>
        <taxon>Hypocreales</taxon>
        <taxon>Bionectriaceae</taxon>
        <taxon>Emericellopsis</taxon>
    </lineage>
</organism>
<dbReference type="EMBL" id="MU251265">
    <property type="protein sequence ID" value="KAG9251838.1"/>
    <property type="molecule type" value="Genomic_DNA"/>
</dbReference>
<dbReference type="Proteomes" id="UP000887229">
    <property type="component" value="Unassembled WGS sequence"/>
</dbReference>
<reference evidence="6" key="1">
    <citation type="journal article" date="2021" name="IMA Fungus">
        <title>Genomic characterization of three marine fungi, including Emericellopsis atlantica sp. nov. with signatures of a generalist lifestyle and marine biomass degradation.</title>
        <authorList>
            <person name="Hagestad O.C."/>
            <person name="Hou L."/>
            <person name="Andersen J.H."/>
            <person name="Hansen E.H."/>
            <person name="Altermark B."/>
            <person name="Li C."/>
            <person name="Kuhnert E."/>
            <person name="Cox R.J."/>
            <person name="Crous P.W."/>
            <person name="Spatafora J.W."/>
            <person name="Lail K."/>
            <person name="Amirebrahimi M."/>
            <person name="Lipzen A."/>
            <person name="Pangilinan J."/>
            <person name="Andreopoulos W."/>
            <person name="Hayes R.D."/>
            <person name="Ng V."/>
            <person name="Grigoriev I.V."/>
            <person name="Jackson S.A."/>
            <person name="Sutton T.D.S."/>
            <person name="Dobson A.D.W."/>
            <person name="Rama T."/>
        </authorList>
    </citation>
    <scope>NUCLEOTIDE SEQUENCE</scope>
    <source>
        <strain evidence="6">TS7</strain>
    </source>
</reference>
<evidence type="ECO:0000313" key="7">
    <source>
        <dbReference type="Proteomes" id="UP000887229"/>
    </source>
</evidence>